<evidence type="ECO:0000313" key="5">
    <source>
        <dbReference type="Proteomes" id="UP001151760"/>
    </source>
</evidence>
<feature type="chain" id="PRO_5045984260" evidence="3">
    <location>
        <begin position="21"/>
        <end position="128"/>
    </location>
</feature>
<keyword evidence="3" id="KW-0732">Signal</keyword>
<dbReference type="Proteomes" id="UP001151760">
    <property type="component" value="Unassembled WGS sequence"/>
</dbReference>
<dbReference type="PANTHER" id="PTHR30602">
    <property type="entry name" value="AMINO-ACID ACETYLTRANSFERASE"/>
    <property type="match status" value="1"/>
</dbReference>
<keyword evidence="5" id="KW-1185">Reference proteome</keyword>
<sequence length="128" mass="14596">MGRHLATVLLQHFRMTLVLTMETVYGQANKSKYLNNEFLAFSWKFFNFLFTYIHWGGVQRVHLLKCNVARVLLKELFQRDGVGTKVASDLYERMRMNVGVDDNTEKVAATIDGSAAPLPLPPPPQEPQ</sequence>
<proteinExistence type="predicted"/>
<evidence type="ECO:0000256" key="3">
    <source>
        <dbReference type="SAM" id="SignalP"/>
    </source>
</evidence>
<gene>
    <name evidence="4" type="ORF">Tco_0701835</name>
</gene>
<keyword evidence="1" id="KW-0808">Transferase</keyword>
<reference evidence="4" key="2">
    <citation type="submission" date="2022-01" db="EMBL/GenBank/DDBJ databases">
        <authorList>
            <person name="Yamashiro T."/>
            <person name="Shiraishi A."/>
            <person name="Satake H."/>
            <person name="Nakayama K."/>
        </authorList>
    </citation>
    <scope>NUCLEOTIDE SEQUENCE</scope>
</reference>
<evidence type="ECO:0000256" key="1">
    <source>
        <dbReference type="ARBA" id="ARBA00022679"/>
    </source>
</evidence>
<comment type="caution">
    <text evidence="4">The sequence shown here is derived from an EMBL/GenBank/DDBJ whole genome shotgun (WGS) entry which is preliminary data.</text>
</comment>
<accession>A0ABQ4XUC2</accession>
<dbReference type="PANTHER" id="PTHR30602:SF12">
    <property type="entry name" value="AMINO-ACID ACETYLTRANSFERASE NAGS1, CHLOROPLASTIC-RELATED"/>
    <property type="match status" value="1"/>
</dbReference>
<keyword evidence="2" id="KW-0012">Acyltransferase</keyword>
<evidence type="ECO:0000313" key="4">
    <source>
        <dbReference type="EMBL" id="GJS68994.1"/>
    </source>
</evidence>
<reference evidence="4" key="1">
    <citation type="journal article" date="2022" name="Int. J. Mol. Sci.">
        <title>Draft Genome of Tanacetum Coccineum: Genomic Comparison of Closely Related Tanacetum-Family Plants.</title>
        <authorList>
            <person name="Yamashiro T."/>
            <person name="Shiraishi A."/>
            <person name="Nakayama K."/>
            <person name="Satake H."/>
        </authorList>
    </citation>
    <scope>NUCLEOTIDE SEQUENCE</scope>
</reference>
<protein>
    <submittedName>
        <fullName evidence="4">Probable amino-acid acetyltransferase NAGS1, chloroplastic isoform X1</fullName>
    </submittedName>
</protein>
<organism evidence="4 5">
    <name type="scientific">Tanacetum coccineum</name>
    <dbReference type="NCBI Taxonomy" id="301880"/>
    <lineage>
        <taxon>Eukaryota</taxon>
        <taxon>Viridiplantae</taxon>
        <taxon>Streptophyta</taxon>
        <taxon>Embryophyta</taxon>
        <taxon>Tracheophyta</taxon>
        <taxon>Spermatophyta</taxon>
        <taxon>Magnoliopsida</taxon>
        <taxon>eudicotyledons</taxon>
        <taxon>Gunneridae</taxon>
        <taxon>Pentapetalae</taxon>
        <taxon>asterids</taxon>
        <taxon>campanulids</taxon>
        <taxon>Asterales</taxon>
        <taxon>Asteraceae</taxon>
        <taxon>Asteroideae</taxon>
        <taxon>Anthemideae</taxon>
        <taxon>Anthemidinae</taxon>
        <taxon>Tanacetum</taxon>
    </lineage>
</organism>
<dbReference type="EMBL" id="BQNB010009831">
    <property type="protein sequence ID" value="GJS68994.1"/>
    <property type="molecule type" value="Genomic_DNA"/>
</dbReference>
<feature type="signal peptide" evidence="3">
    <location>
        <begin position="1"/>
        <end position="20"/>
    </location>
</feature>
<name>A0ABQ4XUC2_9ASTR</name>
<dbReference type="InterPro" id="IPR010167">
    <property type="entry name" value="NH2A_AcTrfase"/>
</dbReference>
<evidence type="ECO:0000256" key="2">
    <source>
        <dbReference type="ARBA" id="ARBA00023315"/>
    </source>
</evidence>